<protein>
    <submittedName>
        <fullName evidence="3">BON domain-containing protein</fullName>
    </submittedName>
</protein>
<evidence type="ECO:0000256" key="1">
    <source>
        <dbReference type="SAM" id="SignalP"/>
    </source>
</evidence>
<dbReference type="InterPro" id="IPR014004">
    <property type="entry name" value="Transpt-assoc_nodulatn_dom_bac"/>
</dbReference>
<evidence type="ECO:0000313" key="4">
    <source>
        <dbReference type="Proteomes" id="UP001201463"/>
    </source>
</evidence>
<feature type="signal peptide" evidence="1">
    <location>
        <begin position="1"/>
        <end position="23"/>
    </location>
</feature>
<comment type="caution">
    <text evidence="3">The sequence shown here is derived from an EMBL/GenBank/DDBJ whole genome shotgun (WGS) entry which is preliminary data.</text>
</comment>
<feature type="chain" id="PRO_5045522905" evidence="1">
    <location>
        <begin position="24"/>
        <end position="104"/>
    </location>
</feature>
<proteinExistence type="predicted"/>
<gene>
    <name evidence="3" type="ORF">LXT12_00720</name>
</gene>
<dbReference type="PANTHER" id="PTHR34606">
    <property type="entry name" value="BON DOMAIN-CONTAINING PROTEIN"/>
    <property type="match status" value="1"/>
</dbReference>
<feature type="domain" description="BON" evidence="2">
    <location>
        <begin position="36"/>
        <end position="104"/>
    </location>
</feature>
<dbReference type="RefSeq" id="WP_233388475.1">
    <property type="nucleotide sequence ID" value="NZ_JAJTWT010000001.1"/>
</dbReference>
<dbReference type="PROSITE" id="PS51257">
    <property type="entry name" value="PROKAR_LIPOPROTEIN"/>
    <property type="match status" value="1"/>
</dbReference>
<dbReference type="PROSITE" id="PS50914">
    <property type="entry name" value="BON"/>
    <property type="match status" value="1"/>
</dbReference>
<accession>A0ABS8XB82</accession>
<dbReference type="PANTHER" id="PTHR34606:SF16">
    <property type="entry name" value="BON DOMAIN-CONTAINING PROTEIN"/>
    <property type="match status" value="1"/>
</dbReference>
<dbReference type="EMBL" id="JAJTWT010000001">
    <property type="protein sequence ID" value="MCE4535783.1"/>
    <property type="molecule type" value="Genomic_DNA"/>
</dbReference>
<name>A0ABS8XB82_9BURK</name>
<keyword evidence="4" id="KW-1185">Reference proteome</keyword>
<sequence length="104" mass="10789">MKASAVLLALASALTVVTTTGCAVTRDQESVGEYVDDATLTTRVKGKFAADPTVSAMSISVETLKGVVQLSGFAKSSDERAMAEKLARNTSGVKGVRNDIAVRP</sequence>
<dbReference type="SMART" id="SM00749">
    <property type="entry name" value="BON"/>
    <property type="match status" value="1"/>
</dbReference>
<evidence type="ECO:0000259" key="2">
    <source>
        <dbReference type="PROSITE" id="PS50914"/>
    </source>
</evidence>
<dbReference type="Pfam" id="PF04972">
    <property type="entry name" value="BON"/>
    <property type="match status" value="1"/>
</dbReference>
<dbReference type="Proteomes" id="UP001201463">
    <property type="component" value="Unassembled WGS sequence"/>
</dbReference>
<dbReference type="InterPro" id="IPR051686">
    <property type="entry name" value="Lipoprotein_DolP"/>
</dbReference>
<reference evidence="3 4" key="1">
    <citation type="submission" date="2021-12" db="EMBL/GenBank/DDBJ databases">
        <title>Genome seq of p7.</title>
        <authorList>
            <person name="Seo T."/>
        </authorList>
    </citation>
    <scope>NUCLEOTIDE SEQUENCE [LARGE SCALE GENOMIC DNA]</scope>
    <source>
        <strain evidence="3 4">P7</strain>
    </source>
</reference>
<dbReference type="InterPro" id="IPR007055">
    <property type="entry name" value="BON_dom"/>
</dbReference>
<keyword evidence="1" id="KW-0732">Signal</keyword>
<dbReference type="Gene3D" id="3.30.1340.30">
    <property type="match status" value="1"/>
</dbReference>
<organism evidence="3 4">
    <name type="scientific">Pelomonas caseinilytica</name>
    <dbReference type="NCBI Taxonomy" id="2906763"/>
    <lineage>
        <taxon>Bacteria</taxon>
        <taxon>Pseudomonadati</taxon>
        <taxon>Pseudomonadota</taxon>
        <taxon>Betaproteobacteria</taxon>
        <taxon>Burkholderiales</taxon>
        <taxon>Sphaerotilaceae</taxon>
        <taxon>Roseateles</taxon>
    </lineage>
</organism>
<evidence type="ECO:0000313" key="3">
    <source>
        <dbReference type="EMBL" id="MCE4535783.1"/>
    </source>
</evidence>